<comment type="caution">
    <text evidence="2">The sequence shown here is derived from an EMBL/GenBank/DDBJ whole genome shotgun (WGS) entry which is preliminary data.</text>
</comment>
<evidence type="ECO:0000313" key="2">
    <source>
        <dbReference type="EMBL" id="EEW97870.1"/>
    </source>
</evidence>
<dbReference type="eggNOG" id="ENOG5033KD8">
    <property type="taxonomic scope" value="Bacteria"/>
</dbReference>
<name>C9LQN4_9FIRM</name>
<dbReference type="AlphaFoldDB" id="C9LQN4"/>
<evidence type="ECO:0000256" key="1">
    <source>
        <dbReference type="SAM" id="SignalP"/>
    </source>
</evidence>
<dbReference type="STRING" id="592028.GCWU000321_01866"/>
<sequence>MKKIIFAALCFLSFSLTAAAYNTYAPNSWDTVKKEAWDYQAVYDLCEKGRAPDYDRNFFDRGSLTRYELASVLKNILEAEKKGSTLTDEERKKLAHLKKEYIRELDALGYSDEKEKKEPIIEISGDARVRWTKGEENDARIRTGAKWNIGNSTYIQGQGSINS</sequence>
<feature type="chain" id="PRO_5002998773" description="SLH domain-containing protein" evidence="1">
    <location>
        <begin position="21"/>
        <end position="163"/>
    </location>
</feature>
<dbReference type="EMBL" id="ACIM02000001">
    <property type="protein sequence ID" value="EEW97870.1"/>
    <property type="molecule type" value="Genomic_DNA"/>
</dbReference>
<dbReference type="OrthoDB" id="1634128at2"/>
<reference evidence="2" key="1">
    <citation type="submission" date="2009-09" db="EMBL/GenBank/DDBJ databases">
        <authorList>
            <person name="Weinstock G."/>
            <person name="Sodergren E."/>
            <person name="Clifton S."/>
            <person name="Fulton L."/>
            <person name="Fulton B."/>
            <person name="Courtney L."/>
            <person name="Fronick C."/>
            <person name="Harrison M."/>
            <person name="Strong C."/>
            <person name="Farmer C."/>
            <person name="Delahaunty K."/>
            <person name="Markovic C."/>
            <person name="Hall O."/>
            <person name="Minx P."/>
            <person name="Tomlinson C."/>
            <person name="Mitreva M."/>
            <person name="Nelson J."/>
            <person name="Hou S."/>
            <person name="Wollam A."/>
            <person name="Pepin K.H."/>
            <person name="Johnson M."/>
            <person name="Bhonagiri V."/>
            <person name="Nash W.E."/>
            <person name="Warren W."/>
            <person name="Chinwalla A."/>
            <person name="Mardis E.R."/>
            <person name="Wilson R.K."/>
        </authorList>
    </citation>
    <scope>NUCLEOTIDE SEQUENCE [LARGE SCALE GENOMIC DNA]</scope>
    <source>
        <strain evidence="2">DSM 15470</strain>
    </source>
</reference>
<evidence type="ECO:0000313" key="3">
    <source>
        <dbReference type="Proteomes" id="UP000004736"/>
    </source>
</evidence>
<dbReference type="Proteomes" id="UP000004736">
    <property type="component" value="Unassembled WGS sequence"/>
</dbReference>
<dbReference type="RefSeq" id="WP_007070801.1">
    <property type="nucleotide sequence ID" value="NZ_GG698602.1"/>
</dbReference>
<organism evidence="2 3">
    <name type="scientific">Dialister invisus DSM 15470</name>
    <dbReference type="NCBI Taxonomy" id="592028"/>
    <lineage>
        <taxon>Bacteria</taxon>
        <taxon>Bacillati</taxon>
        <taxon>Bacillota</taxon>
        <taxon>Negativicutes</taxon>
        <taxon>Veillonellales</taxon>
        <taxon>Veillonellaceae</taxon>
        <taxon>Dialister</taxon>
    </lineage>
</organism>
<gene>
    <name evidence="2" type="ORF">GCWU000321_01866</name>
</gene>
<protein>
    <recommendedName>
        <fullName evidence="4">SLH domain-containing protein</fullName>
    </recommendedName>
</protein>
<keyword evidence="3" id="KW-1185">Reference proteome</keyword>
<proteinExistence type="predicted"/>
<dbReference type="GeneID" id="78278348"/>
<feature type="signal peptide" evidence="1">
    <location>
        <begin position="1"/>
        <end position="20"/>
    </location>
</feature>
<keyword evidence="1" id="KW-0732">Signal</keyword>
<accession>C9LQN4</accession>
<evidence type="ECO:0008006" key="4">
    <source>
        <dbReference type="Google" id="ProtNLM"/>
    </source>
</evidence>
<dbReference type="HOGENOM" id="CLU_1624505_0_0_9"/>